<accession>A0A2N0ZER5</accession>
<dbReference type="InterPro" id="IPR029062">
    <property type="entry name" value="Class_I_gatase-like"/>
</dbReference>
<keyword evidence="2" id="KW-0645">Protease</keyword>
<evidence type="ECO:0000256" key="1">
    <source>
        <dbReference type="ARBA" id="ARBA00006534"/>
    </source>
</evidence>
<dbReference type="EMBL" id="PISD01000033">
    <property type="protein sequence ID" value="PKG28005.1"/>
    <property type="molecule type" value="Genomic_DNA"/>
</dbReference>
<gene>
    <name evidence="5" type="ORF">CWS20_15470</name>
</gene>
<evidence type="ECO:0000313" key="6">
    <source>
        <dbReference type="Proteomes" id="UP000233343"/>
    </source>
</evidence>
<proteinExistence type="inferred from homology"/>
<keyword evidence="4" id="KW-0720">Serine protease</keyword>
<keyword evidence="3" id="KW-0378">Hydrolase</keyword>
<dbReference type="RefSeq" id="WP_066194865.1">
    <property type="nucleotide sequence ID" value="NZ_JAFDQP010000015.1"/>
</dbReference>
<evidence type="ECO:0000313" key="5">
    <source>
        <dbReference type="EMBL" id="PKG28005.1"/>
    </source>
</evidence>
<dbReference type="Pfam" id="PF03575">
    <property type="entry name" value="Peptidase_S51"/>
    <property type="match status" value="1"/>
</dbReference>
<dbReference type="Proteomes" id="UP000233343">
    <property type="component" value="Unassembled WGS sequence"/>
</dbReference>
<protein>
    <submittedName>
        <fullName evidence="5">Peptidase S51 dipeptidase E</fullName>
    </submittedName>
</protein>
<dbReference type="GO" id="GO:0008236">
    <property type="term" value="F:serine-type peptidase activity"/>
    <property type="evidence" value="ECO:0007669"/>
    <property type="project" value="UniProtKB-KW"/>
</dbReference>
<dbReference type="SUPFAM" id="SSF52317">
    <property type="entry name" value="Class I glutamine amidotransferase-like"/>
    <property type="match status" value="1"/>
</dbReference>
<comment type="similarity">
    <text evidence="1">Belongs to the peptidase S51 family.</text>
</comment>
<dbReference type="Gene3D" id="3.40.50.880">
    <property type="match status" value="1"/>
</dbReference>
<dbReference type="GO" id="GO:0006508">
    <property type="term" value="P:proteolysis"/>
    <property type="evidence" value="ECO:0007669"/>
    <property type="project" value="UniProtKB-KW"/>
</dbReference>
<dbReference type="AlphaFoldDB" id="A0A2N0ZER5"/>
<name>A0A2N0ZER5_9BACI</name>
<sequence length="210" mass="23236">MEQHLFLFGGGPPFGDEHGKAFAEISSKRKGSVAILCLDRPGWCSYMPKYQKVLESYGVTSFKYYPLSDSTSILATDCSGIIICGGETGKYHESVVDTSLGMEIKSLYQEGVPVAGFSAGALICPEHCVISPKDNSRNEQIFLKGLGLIDHCVISVHFTEWNDEENLKRAMDKTGCWTGYGLDDGASIYYKQDRLYSIDGEQVHFYKSVV</sequence>
<evidence type="ECO:0000256" key="3">
    <source>
        <dbReference type="ARBA" id="ARBA00022801"/>
    </source>
</evidence>
<dbReference type="PANTHER" id="PTHR36175">
    <property type="entry name" value="CYANOPHYCINASE"/>
    <property type="match status" value="1"/>
</dbReference>
<keyword evidence="6" id="KW-1185">Reference proteome</keyword>
<evidence type="ECO:0000256" key="4">
    <source>
        <dbReference type="ARBA" id="ARBA00022825"/>
    </source>
</evidence>
<comment type="caution">
    <text evidence="5">The sequence shown here is derived from an EMBL/GenBank/DDBJ whole genome shotgun (WGS) entry which is preliminary data.</text>
</comment>
<evidence type="ECO:0000256" key="2">
    <source>
        <dbReference type="ARBA" id="ARBA00022670"/>
    </source>
</evidence>
<organism evidence="5 6">
    <name type="scientific">Cytobacillus horneckiae</name>
    <dbReference type="NCBI Taxonomy" id="549687"/>
    <lineage>
        <taxon>Bacteria</taxon>
        <taxon>Bacillati</taxon>
        <taxon>Bacillota</taxon>
        <taxon>Bacilli</taxon>
        <taxon>Bacillales</taxon>
        <taxon>Bacillaceae</taxon>
        <taxon>Cytobacillus</taxon>
    </lineage>
</organism>
<dbReference type="CDD" id="cd03129">
    <property type="entry name" value="GAT1_Peptidase_E_like"/>
    <property type="match status" value="1"/>
</dbReference>
<dbReference type="PANTHER" id="PTHR36175:SF1">
    <property type="entry name" value="CYANOPHYCINASE"/>
    <property type="match status" value="1"/>
</dbReference>
<dbReference type="InterPro" id="IPR005320">
    <property type="entry name" value="Peptidase_S51"/>
</dbReference>
<reference evidence="5 6" key="1">
    <citation type="journal article" date="2010" name="Int. J. Syst. Evol. Microbiol.">
        <title>Bacillus horneckiae sp. nov., isolated from a spacecraft-assembly clean room.</title>
        <authorList>
            <person name="Vaishampayan P."/>
            <person name="Probst A."/>
            <person name="Krishnamurthi S."/>
            <person name="Ghosh S."/>
            <person name="Osman S."/>
            <person name="McDowall A."/>
            <person name="Ruckmani A."/>
            <person name="Mayilraj S."/>
            <person name="Venkateswaran K."/>
        </authorList>
    </citation>
    <scope>NUCLEOTIDE SEQUENCE [LARGE SCALE GENOMIC DNA]</scope>
    <source>
        <strain evidence="6">1PO1SC</strain>
    </source>
</reference>